<dbReference type="GO" id="GO:0008270">
    <property type="term" value="F:zinc ion binding"/>
    <property type="evidence" value="ECO:0007669"/>
    <property type="project" value="UniProtKB-KW"/>
</dbReference>
<evidence type="ECO:0000256" key="4">
    <source>
        <dbReference type="ARBA" id="ARBA00023125"/>
    </source>
</evidence>
<dbReference type="SUPFAM" id="SSF57716">
    <property type="entry name" value="Glucocorticoid receptor-like (DNA-binding domain)"/>
    <property type="match status" value="1"/>
</dbReference>
<reference evidence="7" key="1">
    <citation type="submission" date="2020-05" db="UniProtKB">
        <authorList>
            <consortium name="EnsemblMetazoa"/>
        </authorList>
    </citation>
    <scope>IDENTIFICATION</scope>
    <source>
        <strain evidence="7">FUMOZ</strain>
    </source>
</reference>
<keyword evidence="4 5" id="KW-0238">DNA-binding</keyword>
<dbReference type="SMART" id="SM00980">
    <property type="entry name" value="THAP"/>
    <property type="match status" value="1"/>
</dbReference>
<proteinExistence type="predicted"/>
<protein>
    <submittedName>
        <fullName evidence="7">THAP-type domain-containing protein</fullName>
    </submittedName>
</protein>
<evidence type="ECO:0000313" key="7">
    <source>
        <dbReference type="EnsemblMetazoa" id="AFUN005683-PA"/>
    </source>
</evidence>
<feature type="domain" description="THAP-type" evidence="6">
    <location>
        <begin position="1"/>
        <end position="94"/>
    </location>
</feature>
<evidence type="ECO:0000259" key="6">
    <source>
        <dbReference type="PROSITE" id="PS50950"/>
    </source>
</evidence>
<dbReference type="PANTHER" id="PTHR46927">
    <property type="entry name" value="AGAP005574-PA"/>
    <property type="match status" value="1"/>
</dbReference>
<evidence type="ECO:0000256" key="1">
    <source>
        <dbReference type="ARBA" id="ARBA00022723"/>
    </source>
</evidence>
<keyword evidence="2 5" id="KW-0863">Zinc-finger</keyword>
<dbReference type="InterPro" id="IPR038441">
    <property type="entry name" value="THAP_Znf_sf"/>
</dbReference>
<keyword evidence="1" id="KW-0479">Metal-binding</keyword>
<sequence>MTGRSCAAKFCKNNRANAKKRGIYVTFHKFPSSSQTQKEWIQFCQRVENWGPKNFHTLCSMHFKNEDFQLQISPIICINNRLRQLNPTAIPTIETKSATTLANKQQQVNDTISQRMEQLYEEDLPYTEPMDQHIGDITLNIELEQLRVEINNLKHVNNSLRN</sequence>
<dbReference type="SMART" id="SM00692">
    <property type="entry name" value="DM3"/>
    <property type="match status" value="1"/>
</dbReference>
<dbReference type="InterPro" id="IPR006612">
    <property type="entry name" value="THAP_Znf"/>
</dbReference>
<dbReference type="VEuPathDB" id="VectorBase:AFUN005683"/>
<accession>A0A182RHH1</accession>
<dbReference type="PANTHER" id="PTHR46927:SF3">
    <property type="entry name" value="THAP-TYPE DOMAIN-CONTAINING PROTEIN"/>
    <property type="match status" value="1"/>
</dbReference>
<evidence type="ECO:0000256" key="5">
    <source>
        <dbReference type="PROSITE-ProRule" id="PRU00309"/>
    </source>
</evidence>
<dbReference type="PROSITE" id="PS50950">
    <property type="entry name" value="ZF_THAP"/>
    <property type="match status" value="1"/>
</dbReference>
<evidence type="ECO:0000256" key="3">
    <source>
        <dbReference type="ARBA" id="ARBA00022833"/>
    </source>
</evidence>
<dbReference type="GO" id="GO:0003677">
    <property type="term" value="F:DNA binding"/>
    <property type="evidence" value="ECO:0007669"/>
    <property type="project" value="UniProtKB-UniRule"/>
</dbReference>
<evidence type="ECO:0000256" key="2">
    <source>
        <dbReference type="ARBA" id="ARBA00022771"/>
    </source>
</evidence>
<dbReference type="EnsemblMetazoa" id="AFUN005683-RA">
    <property type="protein sequence ID" value="AFUN005683-PA"/>
    <property type="gene ID" value="AFUN005683"/>
</dbReference>
<name>A0A182RHH1_ANOFN</name>
<dbReference type="VEuPathDB" id="VectorBase:AFUN2_005649"/>
<dbReference type="Pfam" id="PF05485">
    <property type="entry name" value="THAP"/>
    <property type="match status" value="1"/>
</dbReference>
<dbReference type="Gene3D" id="6.20.210.20">
    <property type="entry name" value="THAP domain"/>
    <property type="match status" value="1"/>
</dbReference>
<dbReference type="InterPro" id="IPR052224">
    <property type="entry name" value="THAP_domain_protein"/>
</dbReference>
<dbReference type="AlphaFoldDB" id="A0A182RHH1"/>
<keyword evidence="3" id="KW-0862">Zinc</keyword>
<organism evidence="7">
    <name type="scientific">Anopheles funestus</name>
    <name type="common">African malaria mosquito</name>
    <dbReference type="NCBI Taxonomy" id="62324"/>
    <lineage>
        <taxon>Eukaryota</taxon>
        <taxon>Metazoa</taxon>
        <taxon>Ecdysozoa</taxon>
        <taxon>Arthropoda</taxon>
        <taxon>Hexapoda</taxon>
        <taxon>Insecta</taxon>
        <taxon>Pterygota</taxon>
        <taxon>Neoptera</taxon>
        <taxon>Endopterygota</taxon>
        <taxon>Diptera</taxon>
        <taxon>Nematocera</taxon>
        <taxon>Culicoidea</taxon>
        <taxon>Culicidae</taxon>
        <taxon>Anophelinae</taxon>
        <taxon>Anopheles</taxon>
    </lineage>
</organism>